<reference evidence="1" key="2">
    <citation type="journal article" date="2015" name="Data Brief">
        <title>Shoot transcriptome of the giant reed, Arundo donax.</title>
        <authorList>
            <person name="Barrero R.A."/>
            <person name="Guerrero F.D."/>
            <person name="Moolhuijzen P."/>
            <person name="Goolsby J.A."/>
            <person name="Tidwell J."/>
            <person name="Bellgard S.E."/>
            <person name="Bellgard M.I."/>
        </authorList>
    </citation>
    <scope>NUCLEOTIDE SEQUENCE</scope>
    <source>
        <tissue evidence="1">Shoot tissue taken approximately 20 cm above the soil surface</tissue>
    </source>
</reference>
<name>A0A0A9F7J5_ARUDO</name>
<reference evidence="1" key="1">
    <citation type="submission" date="2014-09" db="EMBL/GenBank/DDBJ databases">
        <authorList>
            <person name="Magalhaes I.L.F."/>
            <person name="Oliveira U."/>
            <person name="Santos F.R."/>
            <person name="Vidigal T.H.D.A."/>
            <person name="Brescovit A.D."/>
            <person name="Santos A.J."/>
        </authorList>
    </citation>
    <scope>NUCLEOTIDE SEQUENCE</scope>
    <source>
        <tissue evidence="1">Shoot tissue taken approximately 20 cm above the soil surface</tissue>
    </source>
</reference>
<sequence length="40" mass="4451">MSAMLAAVHGAYKPSIVLSRNYLGDIATRRSKVLLMFCCY</sequence>
<protein>
    <submittedName>
        <fullName evidence="1">Uncharacterized protein</fullName>
    </submittedName>
</protein>
<proteinExistence type="predicted"/>
<dbReference type="EMBL" id="GBRH01188881">
    <property type="protein sequence ID" value="JAE09015.1"/>
    <property type="molecule type" value="Transcribed_RNA"/>
</dbReference>
<accession>A0A0A9F7J5</accession>
<evidence type="ECO:0000313" key="1">
    <source>
        <dbReference type="EMBL" id="JAE09015.1"/>
    </source>
</evidence>
<organism evidence="1">
    <name type="scientific">Arundo donax</name>
    <name type="common">Giant reed</name>
    <name type="synonym">Donax arundinaceus</name>
    <dbReference type="NCBI Taxonomy" id="35708"/>
    <lineage>
        <taxon>Eukaryota</taxon>
        <taxon>Viridiplantae</taxon>
        <taxon>Streptophyta</taxon>
        <taxon>Embryophyta</taxon>
        <taxon>Tracheophyta</taxon>
        <taxon>Spermatophyta</taxon>
        <taxon>Magnoliopsida</taxon>
        <taxon>Liliopsida</taxon>
        <taxon>Poales</taxon>
        <taxon>Poaceae</taxon>
        <taxon>PACMAD clade</taxon>
        <taxon>Arundinoideae</taxon>
        <taxon>Arundineae</taxon>
        <taxon>Arundo</taxon>
    </lineage>
</organism>
<dbReference type="AlphaFoldDB" id="A0A0A9F7J5"/>